<dbReference type="GO" id="GO:1902600">
    <property type="term" value="P:proton transmembrane transport"/>
    <property type="evidence" value="ECO:0007669"/>
    <property type="project" value="InterPro"/>
</dbReference>
<dbReference type="EMBL" id="FMXE01000007">
    <property type="protein sequence ID" value="SDA59946.1"/>
    <property type="molecule type" value="Genomic_DNA"/>
</dbReference>
<evidence type="ECO:0000313" key="9">
    <source>
        <dbReference type="EMBL" id="SDA59946.1"/>
    </source>
</evidence>
<evidence type="ECO:0000256" key="5">
    <source>
        <dbReference type="ARBA" id="ARBA00023065"/>
    </source>
</evidence>
<protein>
    <submittedName>
        <fullName evidence="9">Kef-type K+ transport system, membrane component KefB</fullName>
    </submittedName>
</protein>
<dbReference type="STRING" id="279824.SAMN03080617_01213"/>
<feature type="transmembrane region" description="Helical" evidence="7">
    <location>
        <begin position="320"/>
        <end position="340"/>
    </location>
</feature>
<dbReference type="GO" id="GO:0015297">
    <property type="term" value="F:antiporter activity"/>
    <property type="evidence" value="ECO:0007669"/>
    <property type="project" value="InterPro"/>
</dbReference>
<organism evidence="9 10">
    <name type="scientific">Algoriphagus alkaliphilus</name>
    <dbReference type="NCBI Taxonomy" id="279824"/>
    <lineage>
        <taxon>Bacteria</taxon>
        <taxon>Pseudomonadati</taxon>
        <taxon>Bacteroidota</taxon>
        <taxon>Cytophagia</taxon>
        <taxon>Cytophagales</taxon>
        <taxon>Cyclobacteriaceae</taxon>
        <taxon>Algoriphagus</taxon>
    </lineage>
</organism>
<feature type="transmembrane region" description="Helical" evidence="7">
    <location>
        <begin position="175"/>
        <end position="198"/>
    </location>
</feature>
<keyword evidence="4 7" id="KW-1133">Transmembrane helix</keyword>
<dbReference type="Proteomes" id="UP000198756">
    <property type="component" value="Unassembled WGS sequence"/>
</dbReference>
<feature type="transmembrane region" description="Helical" evidence="7">
    <location>
        <begin position="384"/>
        <end position="406"/>
    </location>
</feature>
<dbReference type="RefSeq" id="WP_092729053.1">
    <property type="nucleotide sequence ID" value="NZ_FMXE01000007.1"/>
</dbReference>
<accession>A0A1G5WQI0</accession>
<dbReference type="InterPro" id="IPR038770">
    <property type="entry name" value="Na+/solute_symporter_sf"/>
</dbReference>
<evidence type="ECO:0000256" key="4">
    <source>
        <dbReference type="ARBA" id="ARBA00022989"/>
    </source>
</evidence>
<feature type="transmembrane region" description="Helical" evidence="7">
    <location>
        <begin position="204"/>
        <end position="227"/>
    </location>
</feature>
<evidence type="ECO:0000256" key="7">
    <source>
        <dbReference type="SAM" id="Phobius"/>
    </source>
</evidence>
<name>A0A1G5WQI0_9BACT</name>
<feature type="transmembrane region" description="Helical" evidence="7">
    <location>
        <begin position="140"/>
        <end position="163"/>
    </location>
</feature>
<dbReference type="PANTHER" id="PTHR32468:SF0">
    <property type="entry name" value="K(+)_H(+) ANTIPORTER 1"/>
    <property type="match status" value="1"/>
</dbReference>
<dbReference type="PANTHER" id="PTHR32468">
    <property type="entry name" value="CATION/H + ANTIPORTER"/>
    <property type="match status" value="1"/>
</dbReference>
<keyword evidence="6 7" id="KW-0472">Membrane</keyword>
<feature type="transmembrane region" description="Helical" evidence="7">
    <location>
        <begin position="106"/>
        <end position="128"/>
    </location>
</feature>
<dbReference type="Gene3D" id="1.20.1530.20">
    <property type="match status" value="1"/>
</dbReference>
<keyword evidence="3 7" id="KW-0812">Transmembrane</keyword>
<evidence type="ECO:0000256" key="1">
    <source>
        <dbReference type="ARBA" id="ARBA00004141"/>
    </source>
</evidence>
<dbReference type="AlphaFoldDB" id="A0A1G5WQI0"/>
<keyword evidence="10" id="KW-1185">Reference proteome</keyword>
<feature type="transmembrane region" description="Helical" evidence="7">
    <location>
        <begin position="12"/>
        <end position="30"/>
    </location>
</feature>
<dbReference type="OrthoDB" id="9793589at2"/>
<evidence type="ECO:0000313" key="10">
    <source>
        <dbReference type="Proteomes" id="UP000198756"/>
    </source>
</evidence>
<dbReference type="Pfam" id="PF00999">
    <property type="entry name" value="Na_H_Exchanger"/>
    <property type="match status" value="1"/>
</dbReference>
<feature type="transmembrane region" description="Helical" evidence="7">
    <location>
        <begin position="295"/>
        <end position="314"/>
    </location>
</feature>
<dbReference type="GO" id="GO:0016020">
    <property type="term" value="C:membrane"/>
    <property type="evidence" value="ECO:0007669"/>
    <property type="project" value="UniProtKB-SubCell"/>
</dbReference>
<feature type="transmembrane region" description="Helical" evidence="7">
    <location>
        <begin position="77"/>
        <end position="94"/>
    </location>
</feature>
<keyword evidence="2" id="KW-0813">Transport</keyword>
<feature type="transmembrane region" description="Helical" evidence="7">
    <location>
        <begin position="37"/>
        <end position="57"/>
    </location>
</feature>
<sequence length="412" mass="44744">MESLAHKEVINLLLQLAAMLLSARVFAEIAQKFNQPAVVGEIIAGIVLGPTILGIITPDFFDYLFQSNPSANLALDGIVQMAVILLLFIAGLEVELHLVFSQGKSAINISILGLVFPFILGFVIPYFFPTFFGLAEGNKLLFSLFMGTAMSITALPVVVRILMDMDLFKTKMGMVIVAGAMVNDIIGWLIFSVILSFMGKSGNLSLISTIGITLLFTIFMLTLGKGLLNRVLPWINKKLAWPGGLLSLSISFCFLLAAFTEWLGIHAIFGAFLFGVALGDSDHLSEKAKEIIHQFINNIFAPLFFVSIGLKINFFTNFDFWLVAVIIVISFLGKIVGSGYGALRSGYPLKEAMAVGFGMNARGAMEIILGLIALENGLIDEKLFVALVVMALVTSMTSGPLMKWALRKKPAT</sequence>
<evidence type="ECO:0000256" key="3">
    <source>
        <dbReference type="ARBA" id="ARBA00022692"/>
    </source>
</evidence>
<reference evidence="10" key="1">
    <citation type="submission" date="2016-10" db="EMBL/GenBank/DDBJ databases">
        <authorList>
            <person name="Varghese N."/>
            <person name="Submissions S."/>
        </authorList>
    </citation>
    <scope>NUCLEOTIDE SEQUENCE [LARGE SCALE GENOMIC DNA]</scope>
    <source>
        <strain evidence="10">DSM 22703</strain>
    </source>
</reference>
<feature type="domain" description="Cation/H+ exchanger transmembrane" evidence="8">
    <location>
        <begin position="26"/>
        <end position="407"/>
    </location>
</feature>
<proteinExistence type="predicted"/>
<dbReference type="InterPro" id="IPR006153">
    <property type="entry name" value="Cation/H_exchanger_TM"/>
</dbReference>
<dbReference type="InterPro" id="IPR050794">
    <property type="entry name" value="CPA2_transporter"/>
</dbReference>
<gene>
    <name evidence="9" type="ORF">SAMN03080617_01213</name>
</gene>
<keyword evidence="5" id="KW-0406">Ion transport</keyword>
<feature type="transmembrane region" description="Helical" evidence="7">
    <location>
        <begin position="352"/>
        <end position="372"/>
    </location>
</feature>
<evidence type="ECO:0000256" key="6">
    <source>
        <dbReference type="ARBA" id="ARBA00023136"/>
    </source>
</evidence>
<evidence type="ECO:0000256" key="2">
    <source>
        <dbReference type="ARBA" id="ARBA00022448"/>
    </source>
</evidence>
<comment type="subcellular location">
    <subcellularLocation>
        <location evidence="1">Membrane</location>
        <topology evidence="1">Multi-pass membrane protein</topology>
    </subcellularLocation>
</comment>
<feature type="transmembrane region" description="Helical" evidence="7">
    <location>
        <begin position="265"/>
        <end position="283"/>
    </location>
</feature>
<feature type="transmembrane region" description="Helical" evidence="7">
    <location>
        <begin position="239"/>
        <end position="259"/>
    </location>
</feature>
<evidence type="ECO:0000259" key="8">
    <source>
        <dbReference type="Pfam" id="PF00999"/>
    </source>
</evidence>